<dbReference type="GO" id="GO:0019760">
    <property type="term" value="P:glucosinolate metabolic process"/>
    <property type="evidence" value="ECO:0007669"/>
    <property type="project" value="UniProtKB-ARBA"/>
</dbReference>
<dbReference type="RefSeq" id="XP_033648870.1">
    <property type="nucleotide sequence ID" value="XM_033799453.1"/>
</dbReference>
<dbReference type="Gene3D" id="2.120.10.80">
    <property type="entry name" value="Kelch-type beta propeller"/>
    <property type="match status" value="1"/>
</dbReference>
<evidence type="ECO:0000256" key="5">
    <source>
        <dbReference type="SAM" id="SignalP"/>
    </source>
</evidence>
<sequence>MALLRLCSFAAVLFATPSLQASKDPLNDFCRRWAHQTAYVDGKLYIDGGLVAWKPLSSNPLNYTNTWLLYSDLNTTNQVGMPMQYANLTKDNRVPNVFGGVLWSDEVNKCFYLYGGEFQNVPQEFSFWAYDTLLNQWNETKYESNVNSLQRVSFGAGTQVEELGRGYYLGGYLNNHTSPDWTGDAIATSDFVTYDFTRGIFTNSSGPDSIGRSEGSLHYLPASDGGLLVYFGGVEASGQNGSLIGANMSKIHIFDISSSKWYTQTAGGTVPPSRRQFCAGATWADDHTSYQIHLYGGFSTDQGNTTAFDDAYILSIPSFTWIKAWPAENTTSVYGHGGCSATVVKRDQMIIIGGWFPNTQDCDTPDGWGQHNMNLGYNGAQQDLWDKYDPKLSAYAVPTPVISVIGGGPTGDATVTKPPSWDHIDLAVYFTRVPSFSARTATRVLPTATASPSRGRKVSVGAIVGSAVGGLVALIAILLLILFCLHRRHRKAKKQKDGKLKAPTPPPVELAATSPVPEMTSPGAAKYMTMQSHDTNTHLPISGSLSVHSRSHSDPISPTWQYAPLAYQSMTPSTPPPFPSPYAAEFAQNPAVYPQAGYPLHSDSSNTTYDPHAYPQPSPPLHQRQYSYPPPSSSPSHPSIPLLPQQENQQVYYPPPPDPITRSHPSTPDRIPSSPESAAYSGGAHTPIPRSTCNTPAQFYAQLVPVRGSGGLAPSADGGSPRSRGSDGDVSSGGIGYGNGRKRPIRGRFVEVDHM</sequence>
<organism evidence="6 7">
    <name type="scientific">Westerdykella ornata</name>
    <dbReference type="NCBI Taxonomy" id="318751"/>
    <lineage>
        <taxon>Eukaryota</taxon>
        <taxon>Fungi</taxon>
        <taxon>Dikarya</taxon>
        <taxon>Ascomycota</taxon>
        <taxon>Pezizomycotina</taxon>
        <taxon>Dothideomycetes</taxon>
        <taxon>Pleosporomycetidae</taxon>
        <taxon>Pleosporales</taxon>
        <taxon>Sporormiaceae</taxon>
        <taxon>Westerdykella</taxon>
    </lineage>
</organism>
<feature type="signal peptide" evidence="5">
    <location>
        <begin position="1"/>
        <end position="21"/>
    </location>
</feature>
<feature type="chain" id="PRO_5025573359" description="Galactose oxidase" evidence="5">
    <location>
        <begin position="22"/>
        <end position="755"/>
    </location>
</feature>
<keyword evidence="2" id="KW-0408">Iron</keyword>
<dbReference type="InterPro" id="IPR011043">
    <property type="entry name" value="Gal_Oxase/kelch_b-propeller"/>
</dbReference>
<evidence type="ECO:0000256" key="2">
    <source>
        <dbReference type="ARBA" id="ARBA00023004"/>
    </source>
</evidence>
<feature type="region of interest" description="Disordered" evidence="3">
    <location>
        <begin position="493"/>
        <end position="517"/>
    </location>
</feature>
<feature type="compositionally biased region" description="Low complexity" evidence="3">
    <location>
        <begin position="715"/>
        <end position="730"/>
    </location>
</feature>
<dbReference type="SUPFAM" id="SSF50965">
    <property type="entry name" value="Galactose oxidase, central domain"/>
    <property type="match status" value="1"/>
</dbReference>
<feature type="region of interest" description="Disordered" evidence="3">
    <location>
        <begin position="710"/>
        <end position="755"/>
    </location>
</feature>
<accession>A0A6A6J429</accession>
<protein>
    <recommendedName>
        <fullName evidence="8">Galactose oxidase</fullName>
    </recommendedName>
</protein>
<dbReference type="EMBL" id="ML986549">
    <property type="protein sequence ID" value="KAF2271331.1"/>
    <property type="molecule type" value="Genomic_DNA"/>
</dbReference>
<evidence type="ECO:0000256" key="4">
    <source>
        <dbReference type="SAM" id="Phobius"/>
    </source>
</evidence>
<evidence type="ECO:0000313" key="7">
    <source>
        <dbReference type="Proteomes" id="UP000800097"/>
    </source>
</evidence>
<dbReference type="InterPro" id="IPR015915">
    <property type="entry name" value="Kelch-typ_b-propeller"/>
</dbReference>
<feature type="compositionally biased region" description="Low complexity" evidence="3">
    <location>
        <begin position="634"/>
        <end position="644"/>
    </location>
</feature>
<name>A0A6A6J429_WESOR</name>
<dbReference type="Proteomes" id="UP000800097">
    <property type="component" value="Unassembled WGS sequence"/>
</dbReference>
<feature type="region of interest" description="Disordered" evidence="3">
    <location>
        <begin position="594"/>
        <end position="691"/>
    </location>
</feature>
<keyword evidence="5" id="KW-0732">Signal</keyword>
<keyword evidence="4" id="KW-1133">Transmembrane helix</keyword>
<dbReference type="OrthoDB" id="10251809at2759"/>
<evidence type="ECO:0008006" key="8">
    <source>
        <dbReference type="Google" id="ProtNLM"/>
    </source>
</evidence>
<feature type="transmembrane region" description="Helical" evidence="4">
    <location>
        <begin position="460"/>
        <end position="485"/>
    </location>
</feature>
<dbReference type="PANTHER" id="PTHR47435">
    <property type="entry name" value="KELCH REPEAT PROTEIN (AFU_ORTHOLOGUE AFUA_5G12780)"/>
    <property type="match status" value="1"/>
</dbReference>
<keyword evidence="1" id="KW-0677">Repeat</keyword>
<gene>
    <name evidence="6" type="ORF">EI97DRAFT_437964</name>
</gene>
<dbReference type="PANTHER" id="PTHR47435:SF4">
    <property type="entry name" value="KELCH REPEAT PROTEIN (AFU_ORTHOLOGUE AFUA_5G12780)"/>
    <property type="match status" value="1"/>
</dbReference>
<keyword evidence="7" id="KW-1185">Reference proteome</keyword>
<dbReference type="AlphaFoldDB" id="A0A6A6J429"/>
<evidence type="ECO:0000256" key="1">
    <source>
        <dbReference type="ARBA" id="ARBA00022737"/>
    </source>
</evidence>
<keyword evidence="4" id="KW-0812">Transmembrane</keyword>
<keyword evidence="4" id="KW-0472">Membrane</keyword>
<proteinExistence type="predicted"/>
<evidence type="ECO:0000256" key="3">
    <source>
        <dbReference type="SAM" id="MobiDB-lite"/>
    </source>
</evidence>
<evidence type="ECO:0000313" key="6">
    <source>
        <dbReference type="EMBL" id="KAF2271331.1"/>
    </source>
</evidence>
<reference evidence="6" key="1">
    <citation type="journal article" date="2020" name="Stud. Mycol.">
        <title>101 Dothideomycetes genomes: a test case for predicting lifestyles and emergence of pathogens.</title>
        <authorList>
            <person name="Haridas S."/>
            <person name="Albert R."/>
            <person name="Binder M."/>
            <person name="Bloem J."/>
            <person name="Labutti K."/>
            <person name="Salamov A."/>
            <person name="Andreopoulos B."/>
            <person name="Baker S."/>
            <person name="Barry K."/>
            <person name="Bills G."/>
            <person name="Bluhm B."/>
            <person name="Cannon C."/>
            <person name="Castanera R."/>
            <person name="Culley D."/>
            <person name="Daum C."/>
            <person name="Ezra D."/>
            <person name="Gonzalez J."/>
            <person name="Henrissat B."/>
            <person name="Kuo A."/>
            <person name="Liang C."/>
            <person name="Lipzen A."/>
            <person name="Lutzoni F."/>
            <person name="Magnuson J."/>
            <person name="Mondo S."/>
            <person name="Nolan M."/>
            <person name="Ohm R."/>
            <person name="Pangilinan J."/>
            <person name="Park H.-J."/>
            <person name="Ramirez L."/>
            <person name="Alfaro M."/>
            <person name="Sun H."/>
            <person name="Tritt A."/>
            <person name="Yoshinaga Y."/>
            <person name="Zwiers L.-H."/>
            <person name="Turgeon B."/>
            <person name="Goodwin S."/>
            <person name="Spatafora J."/>
            <person name="Crous P."/>
            <person name="Grigoriev I."/>
        </authorList>
    </citation>
    <scope>NUCLEOTIDE SEQUENCE</scope>
    <source>
        <strain evidence="6">CBS 379.55</strain>
    </source>
</reference>
<dbReference type="GeneID" id="54552628"/>